<keyword evidence="1 7" id="KW-0808">Transferase</keyword>
<dbReference type="GO" id="GO:0004788">
    <property type="term" value="F:thiamine diphosphokinase activity"/>
    <property type="evidence" value="ECO:0007669"/>
    <property type="project" value="UniProtKB-UniRule"/>
</dbReference>
<dbReference type="InterPro" id="IPR036759">
    <property type="entry name" value="TPK_catalytic_sf"/>
</dbReference>
<dbReference type="Pfam" id="PF04265">
    <property type="entry name" value="TPK_B1_binding"/>
    <property type="match status" value="1"/>
</dbReference>
<sequence length="217" mass="23269">MTQEPATRFAILLDGALAPTDRLLRQMEGSRLLAADGGIRHAETLGREPELWLGDFDSAGSALDKRFRHVPRAPYPRDKAVSDGQIAVRHALEEGAREIIFVGALGGDRSDHALFNLAGASDLARAHPEVSVMLTSGREEAVPLLPGRPLRPDWPAGSVFSVVGFTPLSGLTVRNAKWPLEAVNVPFGSTWTLSNVAGEGVEILLKDGCGMTICQLQ</sequence>
<dbReference type="Gene3D" id="3.40.50.10240">
    <property type="entry name" value="Thiamin pyrophosphokinase, catalytic domain"/>
    <property type="match status" value="1"/>
</dbReference>
<dbReference type="GO" id="GO:0030975">
    <property type="term" value="F:thiamine binding"/>
    <property type="evidence" value="ECO:0007669"/>
    <property type="project" value="InterPro"/>
</dbReference>
<protein>
    <recommendedName>
        <fullName evidence="5">Thiamine diphosphokinase</fullName>
        <ecNumber evidence="5">2.7.6.2</ecNumber>
    </recommendedName>
</protein>
<dbReference type="PANTHER" id="PTHR41299">
    <property type="entry name" value="THIAMINE PYROPHOSPHOKINASE"/>
    <property type="match status" value="1"/>
</dbReference>
<evidence type="ECO:0000259" key="6">
    <source>
        <dbReference type="SMART" id="SM00983"/>
    </source>
</evidence>
<keyword evidence="2" id="KW-0547">Nucleotide-binding</keyword>
<dbReference type="RefSeq" id="WP_175278001.1">
    <property type="nucleotide sequence ID" value="NZ_CP054836.1"/>
</dbReference>
<dbReference type="InterPro" id="IPR007373">
    <property type="entry name" value="Thiamin_PyroPKinase_B1-bd"/>
</dbReference>
<dbReference type="InterPro" id="IPR007371">
    <property type="entry name" value="TPK_catalytic"/>
</dbReference>
<reference evidence="7 8" key="1">
    <citation type="submission" date="2020-06" db="EMBL/GenBank/DDBJ databases">
        <title>Oricola thermophila sp. nov. isolated from a tidal sediments.</title>
        <authorList>
            <person name="Kwon K.K."/>
            <person name="Yang S.-H."/>
            <person name="Park M.-J."/>
        </authorList>
    </citation>
    <scope>NUCLEOTIDE SEQUENCE [LARGE SCALE GENOMIC DNA]</scope>
    <source>
        <strain evidence="7 8">MEBiC13590</strain>
    </source>
</reference>
<dbReference type="NCBIfam" id="TIGR01378">
    <property type="entry name" value="thi_PPkinase"/>
    <property type="match status" value="1"/>
</dbReference>
<dbReference type="EC" id="2.7.6.2" evidence="5"/>
<evidence type="ECO:0000313" key="7">
    <source>
        <dbReference type="EMBL" id="QKV20110.1"/>
    </source>
</evidence>
<dbReference type="CDD" id="cd07995">
    <property type="entry name" value="TPK"/>
    <property type="match status" value="1"/>
</dbReference>
<dbReference type="AlphaFoldDB" id="A0A6N1VGT0"/>
<evidence type="ECO:0000256" key="3">
    <source>
        <dbReference type="ARBA" id="ARBA00022777"/>
    </source>
</evidence>
<dbReference type="GO" id="GO:0009229">
    <property type="term" value="P:thiamine diphosphate biosynthetic process"/>
    <property type="evidence" value="ECO:0007669"/>
    <property type="project" value="InterPro"/>
</dbReference>
<evidence type="ECO:0000256" key="5">
    <source>
        <dbReference type="NCBIfam" id="TIGR01378"/>
    </source>
</evidence>
<evidence type="ECO:0000256" key="1">
    <source>
        <dbReference type="ARBA" id="ARBA00022679"/>
    </source>
</evidence>
<evidence type="ECO:0000256" key="2">
    <source>
        <dbReference type="ARBA" id="ARBA00022741"/>
    </source>
</evidence>
<dbReference type="Proteomes" id="UP000509367">
    <property type="component" value="Chromosome"/>
</dbReference>
<dbReference type="PANTHER" id="PTHR41299:SF1">
    <property type="entry name" value="THIAMINE PYROPHOSPHOKINASE"/>
    <property type="match status" value="1"/>
</dbReference>
<dbReference type="GO" id="GO:0005524">
    <property type="term" value="F:ATP binding"/>
    <property type="evidence" value="ECO:0007669"/>
    <property type="project" value="UniProtKB-KW"/>
</dbReference>
<dbReference type="Pfam" id="PF04263">
    <property type="entry name" value="TPK_catalytic"/>
    <property type="match status" value="1"/>
</dbReference>
<dbReference type="KEGG" id="orm:HTY61_17480"/>
<dbReference type="GO" id="GO:0016301">
    <property type="term" value="F:kinase activity"/>
    <property type="evidence" value="ECO:0007669"/>
    <property type="project" value="UniProtKB-KW"/>
</dbReference>
<organism evidence="7 8">
    <name type="scientific">Oricola thermophila</name>
    <dbReference type="NCBI Taxonomy" id="2742145"/>
    <lineage>
        <taxon>Bacteria</taxon>
        <taxon>Pseudomonadati</taxon>
        <taxon>Pseudomonadota</taxon>
        <taxon>Alphaproteobacteria</taxon>
        <taxon>Hyphomicrobiales</taxon>
        <taxon>Ahrensiaceae</taxon>
        <taxon>Oricola</taxon>
    </lineage>
</organism>
<feature type="domain" description="Thiamin pyrophosphokinase thiamin-binding" evidence="6">
    <location>
        <begin position="147"/>
        <end position="211"/>
    </location>
</feature>
<dbReference type="InterPro" id="IPR006282">
    <property type="entry name" value="Thi_PPkinase"/>
</dbReference>
<keyword evidence="3 7" id="KW-0418">Kinase</keyword>
<dbReference type="SMART" id="SM00983">
    <property type="entry name" value="TPK_B1_binding"/>
    <property type="match status" value="1"/>
</dbReference>
<evidence type="ECO:0000313" key="8">
    <source>
        <dbReference type="Proteomes" id="UP000509367"/>
    </source>
</evidence>
<gene>
    <name evidence="7" type="ORF">HTY61_17480</name>
</gene>
<accession>A0A6N1VGT0</accession>
<dbReference type="SUPFAM" id="SSF63999">
    <property type="entry name" value="Thiamin pyrophosphokinase, catalytic domain"/>
    <property type="match status" value="1"/>
</dbReference>
<name>A0A6N1VGT0_9HYPH</name>
<proteinExistence type="predicted"/>
<keyword evidence="8" id="KW-1185">Reference proteome</keyword>
<dbReference type="GO" id="GO:0006772">
    <property type="term" value="P:thiamine metabolic process"/>
    <property type="evidence" value="ECO:0007669"/>
    <property type="project" value="UniProtKB-UniRule"/>
</dbReference>
<evidence type="ECO:0000256" key="4">
    <source>
        <dbReference type="ARBA" id="ARBA00022840"/>
    </source>
</evidence>
<dbReference type="InterPro" id="IPR053149">
    <property type="entry name" value="TPK"/>
</dbReference>
<keyword evidence="4" id="KW-0067">ATP-binding</keyword>
<dbReference type="EMBL" id="CP054836">
    <property type="protein sequence ID" value="QKV20110.1"/>
    <property type="molecule type" value="Genomic_DNA"/>
</dbReference>